<feature type="non-terminal residue" evidence="1">
    <location>
        <position position="1"/>
    </location>
</feature>
<dbReference type="AlphaFoldDB" id="A0A0V0RAL5"/>
<keyword evidence="2" id="KW-1185">Reference proteome</keyword>
<gene>
    <name evidence="1" type="ORF">T07_1282</name>
</gene>
<evidence type="ECO:0000313" key="2">
    <source>
        <dbReference type="Proteomes" id="UP000054630"/>
    </source>
</evidence>
<accession>A0A0V0RAL5</accession>
<proteinExistence type="predicted"/>
<sequence>LLCSCFYPDQSTIIYPDHPVSQQFRFLVFFIVTV</sequence>
<dbReference type="Proteomes" id="UP000054630">
    <property type="component" value="Unassembled WGS sequence"/>
</dbReference>
<organism evidence="1 2">
    <name type="scientific">Trichinella nelsoni</name>
    <dbReference type="NCBI Taxonomy" id="6336"/>
    <lineage>
        <taxon>Eukaryota</taxon>
        <taxon>Metazoa</taxon>
        <taxon>Ecdysozoa</taxon>
        <taxon>Nematoda</taxon>
        <taxon>Enoplea</taxon>
        <taxon>Dorylaimia</taxon>
        <taxon>Trichinellida</taxon>
        <taxon>Trichinellidae</taxon>
        <taxon>Trichinella</taxon>
    </lineage>
</organism>
<protein>
    <submittedName>
        <fullName evidence="1">Uncharacterized protein</fullName>
    </submittedName>
</protein>
<name>A0A0V0RAL5_9BILA</name>
<reference evidence="1 2" key="1">
    <citation type="submission" date="2015-01" db="EMBL/GenBank/DDBJ databases">
        <title>Evolution of Trichinella species and genotypes.</title>
        <authorList>
            <person name="Korhonen P.K."/>
            <person name="Edoardo P."/>
            <person name="Giuseppe L.R."/>
            <person name="Gasser R.B."/>
        </authorList>
    </citation>
    <scope>NUCLEOTIDE SEQUENCE [LARGE SCALE GENOMIC DNA]</scope>
    <source>
        <strain evidence="1">ISS37</strain>
    </source>
</reference>
<evidence type="ECO:0000313" key="1">
    <source>
        <dbReference type="EMBL" id="KRX11535.1"/>
    </source>
</evidence>
<feature type="non-terminal residue" evidence="1">
    <location>
        <position position="34"/>
    </location>
</feature>
<comment type="caution">
    <text evidence="1">The sequence shown here is derived from an EMBL/GenBank/DDBJ whole genome shotgun (WGS) entry which is preliminary data.</text>
</comment>
<dbReference type="EMBL" id="JYDL01001977">
    <property type="protein sequence ID" value="KRX11535.1"/>
    <property type="molecule type" value="Genomic_DNA"/>
</dbReference>